<accession>A0A2W4QTB1</accession>
<dbReference type="AlphaFoldDB" id="A0A2W4QTB1"/>
<evidence type="ECO:0000313" key="2">
    <source>
        <dbReference type="EMBL" id="PZN75102.1"/>
    </source>
</evidence>
<protein>
    <submittedName>
        <fullName evidence="2">Uncharacterized protein</fullName>
    </submittedName>
</protein>
<keyword evidence="1" id="KW-0472">Membrane</keyword>
<evidence type="ECO:0000313" key="3">
    <source>
        <dbReference type="Proteomes" id="UP000249396"/>
    </source>
</evidence>
<sequence>MGISQVEYDNFIKNKNMGTTVASWCLLNGFYDAFLMGYLIPKYKDNPTKKKAIAIFKLFFDEKGVVNTNKNGVSKVSTYLVNLDFGNSTQPNLKYQHLVTNIMLSDSQRKCAQKIQQDSPILGFFNRALTAGARKAEPDMFDGFFNLTTVVETYQLKKDGSSINEAKDIVQQLLEAGFKDIVKLQLL</sequence>
<name>A0A2W4QTB1_9GAMM</name>
<feature type="transmembrane region" description="Helical" evidence="1">
    <location>
        <begin position="21"/>
        <end position="41"/>
    </location>
</feature>
<comment type="caution">
    <text evidence="2">The sequence shown here is derived from an EMBL/GenBank/DDBJ whole genome shotgun (WGS) entry which is preliminary data.</text>
</comment>
<dbReference type="EMBL" id="QJPH01000401">
    <property type="protein sequence ID" value="PZN75102.1"/>
    <property type="molecule type" value="Genomic_DNA"/>
</dbReference>
<keyword evidence="1" id="KW-1133">Transmembrane helix</keyword>
<organism evidence="2 3">
    <name type="scientific">Candidatus Methylumidiphilus alinenensis</name>
    <dbReference type="NCBI Taxonomy" id="2202197"/>
    <lineage>
        <taxon>Bacteria</taxon>
        <taxon>Pseudomonadati</taxon>
        <taxon>Pseudomonadota</taxon>
        <taxon>Gammaproteobacteria</taxon>
        <taxon>Methylococcales</taxon>
        <taxon>Candidatus Methylumidiphilus</taxon>
    </lineage>
</organism>
<gene>
    <name evidence="2" type="ORF">DM484_19590</name>
</gene>
<evidence type="ECO:0000256" key="1">
    <source>
        <dbReference type="SAM" id="Phobius"/>
    </source>
</evidence>
<proteinExistence type="predicted"/>
<keyword evidence="1" id="KW-0812">Transmembrane</keyword>
<reference evidence="2 3" key="1">
    <citation type="journal article" date="2018" name="Aquat. Microb. Ecol.">
        <title>Gammaproteobacterial methanotrophs dominate.</title>
        <authorList>
            <person name="Rissanen A.J."/>
            <person name="Saarenheimo J."/>
            <person name="Tiirola M."/>
            <person name="Peura S."/>
            <person name="Aalto S.L."/>
            <person name="Karvinen A."/>
            <person name="Nykanen H."/>
        </authorList>
    </citation>
    <scope>NUCLEOTIDE SEQUENCE [LARGE SCALE GENOMIC DNA]</scope>
    <source>
        <strain evidence="2">AMbin10</strain>
    </source>
</reference>
<dbReference type="Proteomes" id="UP000249396">
    <property type="component" value="Unassembled WGS sequence"/>
</dbReference>